<evidence type="ECO:0000313" key="2">
    <source>
        <dbReference type="EMBL" id="TNN47027.1"/>
    </source>
</evidence>
<feature type="compositionally biased region" description="Basic and acidic residues" evidence="1">
    <location>
        <begin position="106"/>
        <end position="127"/>
    </location>
</feature>
<organism evidence="2 3">
    <name type="scientific">Liparis tanakae</name>
    <name type="common">Tanaka's snailfish</name>
    <dbReference type="NCBI Taxonomy" id="230148"/>
    <lineage>
        <taxon>Eukaryota</taxon>
        <taxon>Metazoa</taxon>
        <taxon>Chordata</taxon>
        <taxon>Craniata</taxon>
        <taxon>Vertebrata</taxon>
        <taxon>Euteleostomi</taxon>
        <taxon>Actinopterygii</taxon>
        <taxon>Neopterygii</taxon>
        <taxon>Teleostei</taxon>
        <taxon>Neoteleostei</taxon>
        <taxon>Acanthomorphata</taxon>
        <taxon>Eupercaria</taxon>
        <taxon>Perciformes</taxon>
        <taxon>Cottioidei</taxon>
        <taxon>Cottales</taxon>
        <taxon>Liparidae</taxon>
        <taxon>Liparis</taxon>
    </lineage>
</organism>
<evidence type="ECO:0000256" key="1">
    <source>
        <dbReference type="SAM" id="MobiDB-lite"/>
    </source>
</evidence>
<feature type="compositionally biased region" description="Basic and acidic residues" evidence="1">
    <location>
        <begin position="8"/>
        <end position="17"/>
    </location>
</feature>
<reference evidence="2 3" key="1">
    <citation type="submission" date="2019-03" db="EMBL/GenBank/DDBJ databases">
        <title>First draft genome of Liparis tanakae, snailfish: a comprehensive survey of snailfish specific genes.</title>
        <authorList>
            <person name="Kim W."/>
            <person name="Song I."/>
            <person name="Jeong J.-H."/>
            <person name="Kim D."/>
            <person name="Kim S."/>
            <person name="Ryu S."/>
            <person name="Song J.Y."/>
            <person name="Lee S.K."/>
        </authorList>
    </citation>
    <scope>NUCLEOTIDE SEQUENCE [LARGE SCALE GENOMIC DNA]</scope>
    <source>
        <tissue evidence="2">Muscle</tissue>
    </source>
</reference>
<dbReference type="EMBL" id="SRLO01000760">
    <property type="protein sequence ID" value="TNN47027.1"/>
    <property type="molecule type" value="Genomic_DNA"/>
</dbReference>
<accession>A0A4Z2G0I6</accession>
<sequence>MQNSTTSPRDRRLEVRPEGPAARGPTGRGPTGRGTGDSRDRRSEGPAARRTGGSRSGPRDRWLERPAARGPARGTGGSRDRRLEDRRLEDRPEGPAARGTCVPRTGPRDRRPERPSAFKSNTLDRNKLQRASSCSNALHHRSFGLRVNPKKQTQDRLSQPVPEEVMKSAWSMSPPHRLLRRMPPLPTTAHFFSGGCRGLSCSGDKSTWT</sequence>
<comment type="caution">
    <text evidence="2">The sequence shown here is derived from an EMBL/GenBank/DDBJ whole genome shotgun (WGS) entry which is preliminary data.</text>
</comment>
<keyword evidence="3" id="KW-1185">Reference proteome</keyword>
<dbReference type="AlphaFoldDB" id="A0A4Z2G0I6"/>
<gene>
    <name evidence="2" type="ORF">EYF80_042760</name>
</gene>
<protein>
    <submittedName>
        <fullName evidence="2">Uncharacterized protein</fullName>
    </submittedName>
</protein>
<dbReference type="Proteomes" id="UP000314294">
    <property type="component" value="Unassembled WGS sequence"/>
</dbReference>
<name>A0A4Z2G0I6_9TELE</name>
<feature type="compositionally biased region" description="Basic and acidic residues" evidence="1">
    <location>
        <begin position="57"/>
        <end position="67"/>
    </location>
</feature>
<proteinExistence type="predicted"/>
<feature type="region of interest" description="Disordered" evidence="1">
    <location>
        <begin position="1"/>
        <end position="134"/>
    </location>
</feature>
<feature type="compositionally biased region" description="Gly residues" evidence="1">
    <location>
        <begin position="26"/>
        <end position="35"/>
    </location>
</feature>
<feature type="compositionally biased region" description="Basic and acidic residues" evidence="1">
    <location>
        <begin position="78"/>
        <end position="93"/>
    </location>
</feature>
<evidence type="ECO:0000313" key="3">
    <source>
        <dbReference type="Proteomes" id="UP000314294"/>
    </source>
</evidence>